<dbReference type="GO" id="GO:0008299">
    <property type="term" value="P:isoprenoid biosynthetic process"/>
    <property type="evidence" value="ECO:0007669"/>
    <property type="project" value="InterPro"/>
</dbReference>
<protein>
    <submittedName>
        <fullName evidence="4">Terpenoid synthase</fullName>
    </submittedName>
</protein>
<evidence type="ECO:0000313" key="5">
    <source>
        <dbReference type="Proteomes" id="UP000019804"/>
    </source>
</evidence>
<dbReference type="GO" id="GO:0046165">
    <property type="term" value="P:alcohol biosynthetic process"/>
    <property type="evidence" value="ECO:0007669"/>
    <property type="project" value="UniProtKB-ARBA"/>
</dbReference>
<gene>
    <name evidence="4" type="ORF">EURHEDRAFT_403168</name>
</gene>
<name>A0A017SEH2_ASPRC</name>
<evidence type="ECO:0000313" key="4">
    <source>
        <dbReference type="EMBL" id="EYE94625.1"/>
    </source>
</evidence>
<keyword evidence="2" id="KW-0479">Metal-binding</keyword>
<dbReference type="Gene3D" id="1.10.600.10">
    <property type="entry name" value="Farnesyl Diphosphate Synthase"/>
    <property type="match status" value="1"/>
</dbReference>
<keyword evidence="5" id="KW-1185">Reference proteome</keyword>
<dbReference type="Proteomes" id="UP000019804">
    <property type="component" value="Unassembled WGS sequence"/>
</dbReference>
<dbReference type="PANTHER" id="PTHR12001:SF44">
    <property type="entry name" value="GERANYLGERANYL PYROPHOSPHATE SYNTHASE"/>
    <property type="match status" value="1"/>
</dbReference>
<keyword evidence="1" id="KW-0808">Transferase</keyword>
<dbReference type="GO" id="GO:0046872">
    <property type="term" value="F:metal ion binding"/>
    <property type="evidence" value="ECO:0007669"/>
    <property type="project" value="UniProtKB-KW"/>
</dbReference>
<evidence type="ECO:0000256" key="2">
    <source>
        <dbReference type="ARBA" id="ARBA00022723"/>
    </source>
</evidence>
<dbReference type="Pfam" id="PF00348">
    <property type="entry name" value="polyprenyl_synt"/>
    <property type="match status" value="1"/>
</dbReference>
<dbReference type="STRING" id="1388766.A0A017SEH2"/>
<dbReference type="RefSeq" id="XP_040638313.1">
    <property type="nucleotide sequence ID" value="XM_040780198.1"/>
</dbReference>
<dbReference type="SUPFAM" id="SSF48576">
    <property type="entry name" value="Terpenoid synthases"/>
    <property type="match status" value="1"/>
</dbReference>
<evidence type="ECO:0000256" key="1">
    <source>
        <dbReference type="ARBA" id="ARBA00022679"/>
    </source>
</evidence>
<reference evidence="5" key="1">
    <citation type="journal article" date="2014" name="Nat. Commun.">
        <title>Genomic adaptations of the halophilic Dead Sea filamentous fungus Eurotium rubrum.</title>
        <authorList>
            <person name="Kis-Papo T."/>
            <person name="Weig A.R."/>
            <person name="Riley R."/>
            <person name="Persoh D."/>
            <person name="Salamov A."/>
            <person name="Sun H."/>
            <person name="Lipzen A."/>
            <person name="Wasser S.P."/>
            <person name="Rambold G."/>
            <person name="Grigoriev I.V."/>
            <person name="Nevo E."/>
        </authorList>
    </citation>
    <scope>NUCLEOTIDE SEQUENCE [LARGE SCALE GENOMIC DNA]</scope>
    <source>
        <strain evidence="5">CBS 135680</strain>
    </source>
</reference>
<organism evidence="4 5">
    <name type="scientific">Aspergillus ruber (strain CBS 135680)</name>
    <dbReference type="NCBI Taxonomy" id="1388766"/>
    <lineage>
        <taxon>Eukaryota</taxon>
        <taxon>Fungi</taxon>
        <taxon>Dikarya</taxon>
        <taxon>Ascomycota</taxon>
        <taxon>Pezizomycotina</taxon>
        <taxon>Eurotiomycetes</taxon>
        <taxon>Eurotiomycetidae</taxon>
        <taxon>Eurotiales</taxon>
        <taxon>Aspergillaceae</taxon>
        <taxon>Aspergillus</taxon>
        <taxon>Aspergillus subgen. Aspergillus</taxon>
    </lineage>
</organism>
<dbReference type="HOGENOM" id="CLU_1133375_0_0_1"/>
<dbReference type="AlphaFoldDB" id="A0A017SEH2"/>
<dbReference type="InterPro" id="IPR008949">
    <property type="entry name" value="Isoprenoid_synthase_dom_sf"/>
</dbReference>
<dbReference type="OrthoDB" id="6921389at2759"/>
<dbReference type="GeneID" id="63695322"/>
<sequence>MIKPVSTSAADCVNGVNGIENAHSNSHINGHTGTRNVFSEVIKPANDLLTRQIVLAPYEYIMPLPAKKIRDVFIDALNWWLDIPQPTSSSIKGIIDMFHHSSFMLGYIEDDSKLRRGKSATHMLYGAAQTINSANYVFVNTFAELSSLRSPAASAIFVEIGALFRLCVRLMQAESSVSCRHFQIQDDYQNLTADETFPKPGTHQAVIRGVSQNKATGENCSGNERVDIYAYAKNGSTRIHACFAS</sequence>
<dbReference type="PANTHER" id="PTHR12001">
    <property type="entry name" value="GERANYLGERANYL PYROPHOSPHATE SYNTHASE"/>
    <property type="match status" value="1"/>
</dbReference>
<dbReference type="GO" id="GO:0043386">
    <property type="term" value="P:mycotoxin biosynthetic process"/>
    <property type="evidence" value="ECO:0007669"/>
    <property type="project" value="UniProtKB-ARBA"/>
</dbReference>
<dbReference type="GO" id="GO:0004659">
    <property type="term" value="F:prenyltransferase activity"/>
    <property type="evidence" value="ECO:0007669"/>
    <property type="project" value="InterPro"/>
</dbReference>
<keyword evidence="3" id="KW-0460">Magnesium</keyword>
<dbReference type="InterPro" id="IPR000092">
    <property type="entry name" value="Polyprenyl_synt"/>
</dbReference>
<accession>A0A017SEH2</accession>
<evidence type="ECO:0000256" key="3">
    <source>
        <dbReference type="ARBA" id="ARBA00022842"/>
    </source>
</evidence>
<dbReference type="EMBL" id="KK088425">
    <property type="protein sequence ID" value="EYE94625.1"/>
    <property type="molecule type" value="Genomic_DNA"/>
</dbReference>
<proteinExistence type="predicted"/>